<organism evidence="2 3">
    <name type="scientific">Tetraparma gracilis</name>
    <dbReference type="NCBI Taxonomy" id="2962635"/>
    <lineage>
        <taxon>Eukaryota</taxon>
        <taxon>Sar</taxon>
        <taxon>Stramenopiles</taxon>
        <taxon>Ochrophyta</taxon>
        <taxon>Bolidophyceae</taxon>
        <taxon>Parmales</taxon>
        <taxon>Triparmaceae</taxon>
        <taxon>Tetraparma</taxon>
    </lineage>
</organism>
<evidence type="ECO:0000313" key="3">
    <source>
        <dbReference type="Proteomes" id="UP001165060"/>
    </source>
</evidence>
<dbReference type="PANTHER" id="PTHR43908">
    <property type="entry name" value="AT29763P-RELATED"/>
    <property type="match status" value="1"/>
</dbReference>
<accession>A0ABQ6N5C6</accession>
<evidence type="ECO:0000259" key="1">
    <source>
        <dbReference type="PROSITE" id="PS50076"/>
    </source>
</evidence>
<dbReference type="InterPro" id="IPR001623">
    <property type="entry name" value="DnaJ_domain"/>
</dbReference>
<feature type="domain" description="J" evidence="1">
    <location>
        <begin position="143"/>
        <end position="207"/>
    </location>
</feature>
<sequence>MHIASLPNPLIIPAHTEPWDAVSTFAKFNGLVDDEKLQVLNQVCSDLHCRRKKPAVVLFDLTLSYRPPKALPSGDSPGEEGDEWKKLVVPVEDIDDEESVTERACLRLPSCWRAEDTSARTELLFEVTRQMDAFIEQRSRSACFYTRLGLDKVGVPPTTEQVKKAFRALSLKYHPDRGGDGELFLLVSEAADMLGNEERRKEYDLNRGIVREERRGRGGYHHQFDGRNGRPKVEVYGDFKMKVDEFGNMEIYV</sequence>
<dbReference type="Pfam" id="PF00226">
    <property type="entry name" value="DnaJ"/>
    <property type="match status" value="1"/>
</dbReference>
<dbReference type="SUPFAM" id="SSF46565">
    <property type="entry name" value="Chaperone J-domain"/>
    <property type="match status" value="1"/>
</dbReference>
<evidence type="ECO:0000313" key="2">
    <source>
        <dbReference type="EMBL" id="GMI40832.1"/>
    </source>
</evidence>
<dbReference type="SMART" id="SM00271">
    <property type="entry name" value="DnaJ"/>
    <property type="match status" value="1"/>
</dbReference>
<dbReference type="EMBL" id="BRYB01002183">
    <property type="protein sequence ID" value="GMI40832.1"/>
    <property type="molecule type" value="Genomic_DNA"/>
</dbReference>
<dbReference type="Proteomes" id="UP001165060">
    <property type="component" value="Unassembled WGS sequence"/>
</dbReference>
<comment type="caution">
    <text evidence="2">The sequence shown here is derived from an EMBL/GenBank/DDBJ whole genome shotgun (WGS) entry which is preliminary data.</text>
</comment>
<name>A0ABQ6N5C6_9STRA</name>
<gene>
    <name evidence="2" type="ORF">TeGR_g7353</name>
</gene>
<keyword evidence="3" id="KW-1185">Reference proteome</keyword>
<dbReference type="PROSITE" id="PS50076">
    <property type="entry name" value="DNAJ_2"/>
    <property type="match status" value="1"/>
</dbReference>
<dbReference type="InterPro" id="IPR036869">
    <property type="entry name" value="J_dom_sf"/>
</dbReference>
<proteinExistence type="predicted"/>
<reference evidence="2 3" key="1">
    <citation type="journal article" date="2023" name="Commun. Biol.">
        <title>Genome analysis of Parmales, the sister group of diatoms, reveals the evolutionary specialization of diatoms from phago-mixotrophs to photoautotrophs.</title>
        <authorList>
            <person name="Ban H."/>
            <person name="Sato S."/>
            <person name="Yoshikawa S."/>
            <person name="Yamada K."/>
            <person name="Nakamura Y."/>
            <person name="Ichinomiya M."/>
            <person name="Sato N."/>
            <person name="Blanc-Mathieu R."/>
            <person name="Endo H."/>
            <person name="Kuwata A."/>
            <person name="Ogata H."/>
        </authorList>
    </citation>
    <scope>NUCLEOTIDE SEQUENCE [LARGE SCALE GENOMIC DNA]</scope>
</reference>
<dbReference type="CDD" id="cd06257">
    <property type="entry name" value="DnaJ"/>
    <property type="match status" value="1"/>
</dbReference>
<dbReference type="InterPro" id="IPR051100">
    <property type="entry name" value="DnaJ_subfamily_B/C"/>
</dbReference>
<protein>
    <recommendedName>
        <fullName evidence="1">J domain-containing protein</fullName>
    </recommendedName>
</protein>
<dbReference type="Gene3D" id="1.10.287.110">
    <property type="entry name" value="DnaJ domain"/>
    <property type="match status" value="1"/>
</dbReference>